<reference evidence="1 2" key="1">
    <citation type="journal article" date="2011" name="PLoS Pathog.">
        <title>Endophytic Life Strategies Decoded by Genome and Transcriptome Analyses of the Mutualistic Root Symbiont Piriformospora indica.</title>
        <authorList>
            <person name="Zuccaro A."/>
            <person name="Lahrmann U."/>
            <person name="Guldener U."/>
            <person name="Langen G."/>
            <person name="Pfiffi S."/>
            <person name="Biedenkopf D."/>
            <person name="Wong P."/>
            <person name="Samans B."/>
            <person name="Grimm C."/>
            <person name="Basiewicz M."/>
            <person name="Murat C."/>
            <person name="Martin F."/>
            <person name="Kogel K.H."/>
        </authorList>
    </citation>
    <scope>NUCLEOTIDE SEQUENCE [LARGE SCALE GENOMIC DNA]</scope>
    <source>
        <strain evidence="1 2">DSM 11827</strain>
    </source>
</reference>
<dbReference type="AlphaFoldDB" id="G4TBI8"/>
<gene>
    <name evidence="1" type="ORF">PIIN_02546</name>
</gene>
<proteinExistence type="predicted"/>
<comment type="caution">
    <text evidence="1">The sequence shown here is derived from an EMBL/GenBank/DDBJ whole genome shotgun (WGS) entry which is preliminary data.</text>
</comment>
<protein>
    <submittedName>
        <fullName evidence="1">Uncharacterized protein</fullName>
    </submittedName>
</protein>
<sequence length="287" mass="32676">MATNQLIDSLPVEIIRDIVEFACRTDSATAATLDCVCFAFRKWTGPLLYQTVLLHSPSPLISFIETIIAAPSVSTGVQRDRGFYATHVKYMSIRNAKLPLHHLHTIYEICSGIQTLELDDDRGLELVRPDAARPKELILTRQLGKHREIIPMLCELESLWIIEASSYPHILNSGLRRLGFSMRFMELYWLTKSGWFEQIHQSLPMLDMLVITLSRGQYLHSRGTASNHVFTPSDVWASDMKTVRDPRIYIRPIHPSAEQLVVDSRELGVDVWTLALLDAVQHPISFL</sequence>
<organism evidence="1 2">
    <name type="scientific">Serendipita indica (strain DSM 11827)</name>
    <name type="common">Root endophyte fungus</name>
    <name type="synonym">Piriformospora indica</name>
    <dbReference type="NCBI Taxonomy" id="1109443"/>
    <lineage>
        <taxon>Eukaryota</taxon>
        <taxon>Fungi</taxon>
        <taxon>Dikarya</taxon>
        <taxon>Basidiomycota</taxon>
        <taxon>Agaricomycotina</taxon>
        <taxon>Agaricomycetes</taxon>
        <taxon>Sebacinales</taxon>
        <taxon>Serendipitaceae</taxon>
        <taxon>Serendipita</taxon>
    </lineage>
</organism>
<dbReference type="OrthoDB" id="3145912at2759"/>
<dbReference type="HOGENOM" id="CLU_970149_0_0_1"/>
<dbReference type="EMBL" id="CAFZ01000038">
    <property type="protein sequence ID" value="CCA68681.1"/>
    <property type="molecule type" value="Genomic_DNA"/>
</dbReference>
<evidence type="ECO:0000313" key="1">
    <source>
        <dbReference type="EMBL" id="CCA68681.1"/>
    </source>
</evidence>
<dbReference type="InParanoid" id="G4TBI8"/>
<dbReference type="Proteomes" id="UP000007148">
    <property type="component" value="Unassembled WGS sequence"/>
</dbReference>
<name>G4TBI8_SERID</name>
<keyword evidence="2" id="KW-1185">Reference proteome</keyword>
<accession>G4TBI8</accession>
<evidence type="ECO:0000313" key="2">
    <source>
        <dbReference type="Proteomes" id="UP000007148"/>
    </source>
</evidence>